<evidence type="ECO:0000313" key="2">
    <source>
        <dbReference type="Proteomes" id="UP000037696"/>
    </source>
</evidence>
<proteinExistence type="predicted"/>
<name>A0A0M9WB51_9EURO</name>
<comment type="caution">
    <text evidence="1">The sequence shown here is derived from an EMBL/GenBank/DDBJ whole genome shotgun (WGS) entry which is preliminary data.</text>
</comment>
<evidence type="ECO:0000313" key="1">
    <source>
        <dbReference type="EMBL" id="KOS38212.1"/>
    </source>
</evidence>
<sequence>MAVGEKKKKRNPSSESFFLVILLEMASEDIPPPDFVNRMEKVPAPYLSEQYGYSKDGRLNVIWDSSKEKKLTDIGRTVLRNDCLDAGP</sequence>
<dbReference type="Proteomes" id="UP000037696">
    <property type="component" value="Unassembled WGS sequence"/>
</dbReference>
<gene>
    <name evidence="1" type="ORF">ACN38_g10976</name>
</gene>
<dbReference type="AlphaFoldDB" id="A0A0M9WB51"/>
<reference evidence="1 2" key="1">
    <citation type="submission" date="2015-08" db="EMBL/GenBank/DDBJ databases">
        <title>Genome sequencing of Penicillium nordicum.</title>
        <authorList>
            <person name="Nguyen H.D."/>
            <person name="Seifert K.A."/>
        </authorList>
    </citation>
    <scope>NUCLEOTIDE SEQUENCE [LARGE SCALE GENOMIC DNA]</scope>
    <source>
        <strain evidence="1 2">DAOMC 185683</strain>
    </source>
</reference>
<protein>
    <submittedName>
        <fullName evidence="1">Uncharacterized protein</fullName>
    </submittedName>
</protein>
<dbReference type="EMBL" id="LHQQ01000265">
    <property type="protein sequence ID" value="KOS38212.1"/>
    <property type="molecule type" value="Genomic_DNA"/>
</dbReference>
<organism evidence="1 2">
    <name type="scientific">Penicillium nordicum</name>
    <dbReference type="NCBI Taxonomy" id="229535"/>
    <lineage>
        <taxon>Eukaryota</taxon>
        <taxon>Fungi</taxon>
        <taxon>Dikarya</taxon>
        <taxon>Ascomycota</taxon>
        <taxon>Pezizomycotina</taxon>
        <taxon>Eurotiomycetes</taxon>
        <taxon>Eurotiomycetidae</taxon>
        <taxon>Eurotiales</taxon>
        <taxon>Aspergillaceae</taxon>
        <taxon>Penicillium</taxon>
    </lineage>
</organism>
<keyword evidence="2" id="KW-1185">Reference proteome</keyword>
<accession>A0A0M9WB51</accession>